<comment type="caution">
    <text evidence="1">The sequence shown here is derived from an EMBL/GenBank/DDBJ whole genome shotgun (WGS) entry which is preliminary data.</text>
</comment>
<dbReference type="AlphaFoldDB" id="A0A2A6DXS0"/>
<proteinExistence type="predicted"/>
<sequence>MNALLAPYLKTCVEIDISGRKIPLSGMLVDVGSDLLVLFDQRDFFYVPLVHLRAFRRTRDDTGEENRQAVPREHENGLSCRQALTNAIGVFCEIYVTGNQPLYGYVVNVLNDYFVFDSPVHNTVFVAMRHLKYLAVPSAADAYAVSAWRGRKRSAPPPAVNLAKVFDQQIKKCEGQFVVLNLGEQPDKSGYLRKVEYPMLELVGGKGEASLLHAEHVQTIQLP</sequence>
<reference evidence="1 2" key="1">
    <citation type="submission" date="2016-12" db="EMBL/GenBank/DDBJ databases">
        <title>Candidatus Reconcilibacillus cellulovorans genome.</title>
        <authorList>
            <person name="Kolinko S."/>
            <person name="Wu Y.-W."/>
            <person name="Tachea F."/>
            <person name="Denzel E."/>
            <person name="Hiras J."/>
            <person name="Baecker N."/>
            <person name="Chan L.J."/>
            <person name="Eichorst S.A."/>
            <person name="Frey D."/>
            <person name="Adams P.D."/>
            <person name="Pray T."/>
            <person name="Tanjore D."/>
            <person name="Petzold C.J."/>
            <person name="Gladden J.M."/>
            <person name="Simmons B.A."/>
            <person name="Singer S.W."/>
        </authorList>
    </citation>
    <scope>NUCLEOTIDE SEQUENCE [LARGE SCALE GENOMIC DNA]</scope>
    <source>
        <strain evidence="1">JTherm</strain>
    </source>
</reference>
<accession>A0A2A6DXS0</accession>
<gene>
    <name evidence="1" type="ORF">BLM47_12945</name>
</gene>
<dbReference type="EMBL" id="MOXJ01000043">
    <property type="protein sequence ID" value="PDO09376.1"/>
    <property type="molecule type" value="Genomic_DNA"/>
</dbReference>
<evidence type="ECO:0000313" key="2">
    <source>
        <dbReference type="Proteomes" id="UP000243688"/>
    </source>
</evidence>
<name>A0A2A6DXS0_9BACL</name>
<organism evidence="1 2">
    <name type="scientific">Candidatus Reconcilbacillus cellulovorans</name>
    <dbReference type="NCBI Taxonomy" id="1906605"/>
    <lineage>
        <taxon>Bacteria</taxon>
        <taxon>Bacillati</taxon>
        <taxon>Bacillota</taxon>
        <taxon>Bacilli</taxon>
        <taxon>Bacillales</taxon>
        <taxon>Paenibacillaceae</taxon>
        <taxon>Candidatus Reconcilbacillus</taxon>
    </lineage>
</organism>
<protein>
    <submittedName>
        <fullName evidence="1">Uncharacterized protein</fullName>
    </submittedName>
</protein>
<dbReference type="Proteomes" id="UP000243688">
    <property type="component" value="Unassembled WGS sequence"/>
</dbReference>
<evidence type="ECO:0000313" key="1">
    <source>
        <dbReference type="EMBL" id="PDO09376.1"/>
    </source>
</evidence>